<dbReference type="PANTHER" id="PTHR15356">
    <property type="entry name" value="NEUROTENSIN/NEUROMEDIN N"/>
    <property type="match status" value="1"/>
</dbReference>
<evidence type="ECO:0000256" key="11">
    <source>
        <dbReference type="ARBA" id="ARBA00046937"/>
    </source>
</evidence>
<evidence type="ECO:0000256" key="1">
    <source>
        <dbReference type="ARBA" id="ARBA00004398"/>
    </source>
</evidence>
<evidence type="ECO:0000256" key="9">
    <source>
        <dbReference type="ARBA" id="ARBA00023329"/>
    </source>
</evidence>
<name>A0A8K9V620_ONCMY</name>
<keyword evidence="8" id="KW-0838">Vasoactive</keyword>
<dbReference type="GO" id="GO:0097746">
    <property type="term" value="P:blood vessel diameter maintenance"/>
    <property type="evidence" value="ECO:0007669"/>
    <property type="project" value="UniProtKB-KW"/>
</dbReference>
<comment type="subunit">
    <text evidence="11">Interacts with NTSR1. Interacts with SORT1. Interacts with SORL1.</text>
</comment>
<keyword evidence="7 12" id="KW-0732">Signal</keyword>
<protein>
    <recommendedName>
        <fullName evidence="4">Neurotensin/neuromedin N</fullName>
    </recommendedName>
</protein>
<accession>A0A8K9V620</accession>
<dbReference type="AlphaFoldDB" id="A0A8K9V620"/>
<dbReference type="GO" id="GO:0005184">
    <property type="term" value="F:neuropeptide hormone activity"/>
    <property type="evidence" value="ECO:0007669"/>
    <property type="project" value="InterPro"/>
</dbReference>
<dbReference type="GeneTree" id="ENSGT01000000221831"/>
<evidence type="ECO:0000256" key="3">
    <source>
        <dbReference type="ARBA" id="ARBA00009827"/>
    </source>
</evidence>
<comment type="subcellular location">
    <subcellularLocation>
        <location evidence="1">Cytoplasmic vesicle</location>
        <location evidence="1">Secretory vesicle</location>
    </subcellularLocation>
    <subcellularLocation>
        <location evidence="2">Secreted</location>
    </subcellularLocation>
</comment>
<organism evidence="13 14">
    <name type="scientific">Oncorhynchus mykiss</name>
    <name type="common">Rainbow trout</name>
    <name type="synonym">Salmo gairdneri</name>
    <dbReference type="NCBI Taxonomy" id="8022"/>
    <lineage>
        <taxon>Eukaryota</taxon>
        <taxon>Metazoa</taxon>
        <taxon>Chordata</taxon>
        <taxon>Craniata</taxon>
        <taxon>Vertebrata</taxon>
        <taxon>Euteleostomi</taxon>
        <taxon>Actinopterygii</taxon>
        <taxon>Neopterygii</taxon>
        <taxon>Teleostei</taxon>
        <taxon>Protacanthopterygii</taxon>
        <taxon>Salmoniformes</taxon>
        <taxon>Salmonidae</taxon>
        <taxon>Salmoninae</taxon>
        <taxon>Oncorhynchus</taxon>
    </lineage>
</organism>
<keyword evidence="6" id="KW-0165">Cleavage on pair of basic residues</keyword>
<comment type="similarity">
    <text evidence="3">Belongs to the neurotensin family.</text>
</comment>
<evidence type="ECO:0000256" key="6">
    <source>
        <dbReference type="ARBA" id="ARBA00022685"/>
    </source>
</evidence>
<dbReference type="InterPro" id="IPR008055">
    <property type="entry name" value="NeurotensiN"/>
</dbReference>
<dbReference type="GO" id="GO:0005576">
    <property type="term" value="C:extracellular region"/>
    <property type="evidence" value="ECO:0007669"/>
    <property type="project" value="UniProtKB-SubCell"/>
</dbReference>
<comment type="function">
    <text evidence="10">Neurotensin may play an endocrine or paracrine role in the regulation of fat metabolism. It causes contraction of smooth muscle.</text>
</comment>
<evidence type="ECO:0000256" key="12">
    <source>
        <dbReference type="SAM" id="SignalP"/>
    </source>
</evidence>
<evidence type="ECO:0000256" key="7">
    <source>
        <dbReference type="ARBA" id="ARBA00022729"/>
    </source>
</evidence>
<feature type="chain" id="PRO_5035473871" description="Neurotensin/neuromedin N" evidence="12">
    <location>
        <begin position="20"/>
        <end position="209"/>
    </location>
</feature>
<sequence length="209" mass="23462">MQTQLAFVLLLCLPCGVLCSDVDQEQRAIEEELLSSLFTSKSKQNAPYWRVSLVNVCRMVNSLINSRLWREQVEYNTGEELGERLASLPEPLDELLDLQHICRVLQPREVRDGHRDACIHSVHWDIQKLRTGFGGVGGGTELELSNPQVARCITLSPTLPLCAAKPHPTIIQQIPCRHVTSSYTRIRLTGYNAPIQINMKTCISLTSTV</sequence>
<evidence type="ECO:0000313" key="14">
    <source>
        <dbReference type="Proteomes" id="UP000694395"/>
    </source>
</evidence>
<evidence type="ECO:0000256" key="8">
    <source>
        <dbReference type="ARBA" id="ARBA00022858"/>
    </source>
</evidence>
<keyword evidence="5" id="KW-0964">Secreted</keyword>
<dbReference type="Pfam" id="PF07421">
    <property type="entry name" value="Pro-NT_NN"/>
    <property type="match status" value="1"/>
</dbReference>
<keyword evidence="14" id="KW-1185">Reference proteome</keyword>
<evidence type="ECO:0000256" key="10">
    <source>
        <dbReference type="ARBA" id="ARBA00025449"/>
    </source>
</evidence>
<evidence type="ECO:0000256" key="5">
    <source>
        <dbReference type="ARBA" id="ARBA00022525"/>
    </source>
</evidence>
<evidence type="ECO:0000256" key="4">
    <source>
        <dbReference type="ARBA" id="ARBA00016213"/>
    </source>
</evidence>
<evidence type="ECO:0000256" key="2">
    <source>
        <dbReference type="ARBA" id="ARBA00004613"/>
    </source>
</evidence>
<dbReference type="Proteomes" id="UP000694395">
    <property type="component" value="Chromosome 2"/>
</dbReference>
<reference evidence="13" key="3">
    <citation type="submission" date="2025-09" db="UniProtKB">
        <authorList>
            <consortium name="Ensembl"/>
        </authorList>
    </citation>
    <scope>IDENTIFICATION</scope>
</reference>
<reference evidence="13" key="1">
    <citation type="submission" date="2020-07" db="EMBL/GenBank/DDBJ databases">
        <title>A long reads based de novo assembly of the rainbow trout Arlee double haploid line genome.</title>
        <authorList>
            <person name="Gao G."/>
            <person name="Palti Y."/>
        </authorList>
    </citation>
    <scope>NUCLEOTIDE SEQUENCE [LARGE SCALE GENOMIC DNA]</scope>
</reference>
<feature type="signal peptide" evidence="12">
    <location>
        <begin position="1"/>
        <end position="19"/>
    </location>
</feature>
<dbReference type="PANTHER" id="PTHR15356:SF0">
    <property type="entry name" value="NEUROTENSIN_NEUROMEDIN N"/>
    <property type="match status" value="1"/>
</dbReference>
<evidence type="ECO:0000313" key="13">
    <source>
        <dbReference type="Ensembl" id="ENSOMYP00000115729.1"/>
    </source>
</evidence>
<proteinExistence type="inferred from homology"/>
<keyword evidence="9" id="KW-0968">Cytoplasmic vesicle</keyword>
<dbReference type="Ensembl" id="ENSOMYT00000157421.1">
    <property type="protein sequence ID" value="ENSOMYP00000115729.1"/>
    <property type="gene ID" value="ENSOMYG00000068327.1"/>
</dbReference>
<reference evidence="13" key="2">
    <citation type="submission" date="2025-08" db="UniProtKB">
        <authorList>
            <consortium name="Ensembl"/>
        </authorList>
    </citation>
    <scope>IDENTIFICATION</scope>
</reference>
<dbReference type="GO" id="GO:0030133">
    <property type="term" value="C:transport vesicle"/>
    <property type="evidence" value="ECO:0007669"/>
    <property type="project" value="UniProtKB-SubCell"/>
</dbReference>